<dbReference type="GO" id="GO:0043531">
    <property type="term" value="F:ADP binding"/>
    <property type="evidence" value="ECO:0007669"/>
    <property type="project" value="InterPro"/>
</dbReference>
<dbReference type="Proteomes" id="UP001189624">
    <property type="component" value="Chromosome 5"/>
</dbReference>
<organism evidence="5 6">
    <name type="scientific">Sphenostylis stenocarpa</name>
    <dbReference type="NCBI Taxonomy" id="92480"/>
    <lineage>
        <taxon>Eukaryota</taxon>
        <taxon>Viridiplantae</taxon>
        <taxon>Streptophyta</taxon>
        <taxon>Embryophyta</taxon>
        <taxon>Tracheophyta</taxon>
        <taxon>Spermatophyta</taxon>
        <taxon>Magnoliopsida</taxon>
        <taxon>eudicotyledons</taxon>
        <taxon>Gunneridae</taxon>
        <taxon>Pentapetalae</taxon>
        <taxon>rosids</taxon>
        <taxon>fabids</taxon>
        <taxon>Fabales</taxon>
        <taxon>Fabaceae</taxon>
        <taxon>Papilionoideae</taxon>
        <taxon>50 kb inversion clade</taxon>
        <taxon>NPAAA clade</taxon>
        <taxon>indigoferoid/millettioid clade</taxon>
        <taxon>Phaseoleae</taxon>
        <taxon>Sphenostylis</taxon>
    </lineage>
</organism>
<dbReference type="GO" id="GO:0006952">
    <property type="term" value="P:defense response"/>
    <property type="evidence" value="ECO:0007669"/>
    <property type="project" value="UniProtKB-KW"/>
</dbReference>
<gene>
    <name evidence="5" type="ORF">AYBTSS11_LOCUS17421</name>
</gene>
<evidence type="ECO:0000256" key="1">
    <source>
        <dbReference type="ARBA" id="ARBA00022741"/>
    </source>
</evidence>
<dbReference type="SUPFAM" id="SSF52540">
    <property type="entry name" value="P-loop containing nucleoside triphosphate hydrolases"/>
    <property type="match status" value="1"/>
</dbReference>
<proteinExistence type="predicted"/>
<evidence type="ECO:0000256" key="3">
    <source>
        <dbReference type="ARBA" id="ARBA00022840"/>
    </source>
</evidence>
<keyword evidence="3" id="KW-0067">ATP-binding</keyword>
<dbReference type="PANTHER" id="PTHR33463">
    <property type="entry name" value="NB-ARC DOMAIN-CONTAINING PROTEIN-RELATED"/>
    <property type="match status" value="1"/>
</dbReference>
<dbReference type="PANTHER" id="PTHR33463:SF203">
    <property type="entry name" value="AAA+ ATPASE DOMAIN-CONTAINING PROTEIN"/>
    <property type="match status" value="1"/>
</dbReference>
<sequence>MESKIGSTIESVGSLFSVAKNEVQNSVDESKRNGEVNVNVVMICIRKVDATVAEAKKQIDSDLHAKDKSCMIYFLNLRFRNQLSKKAEKMTQEILKVQAENNFEKISYPREFKPSMLKEIQQALKDLNYYIIGLYGIDGVGKTTLVKELAREVEKDGSFDAVAMAEVTEYPDVENIQGQIANALGLEFGAETKEERVEKLQVGIPFGDDHKGCKLLASEHRNVLKRLMGDEVNESSTKVIAQEVVKCCRGLPLLLVAVAKALQGKDVSVWDDALKQLKGLDELGFLNEVVCPLDLCYDFLDNYELQSLFLFIVSFGPGRIHTGEYGDSQSLTEARNKYYKLIDDLRASSLLIEDGTEYVRMHDVVRDMAKAIASRSHLTCEMELPEKLDCPQLKVMSLRRNHGFLIYME</sequence>
<dbReference type="Pfam" id="PF00931">
    <property type="entry name" value="NB-ARC"/>
    <property type="match status" value="1"/>
</dbReference>
<protein>
    <recommendedName>
        <fullName evidence="4">NB-ARC domain-containing protein</fullName>
    </recommendedName>
</protein>
<dbReference type="InterPro" id="IPR050905">
    <property type="entry name" value="Plant_NBS-LRR"/>
</dbReference>
<keyword evidence="6" id="KW-1185">Reference proteome</keyword>
<dbReference type="Gramene" id="rna-AYBTSS11_LOCUS17421">
    <property type="protein sequence ID" value="CAJ1957840.1"/>
    <property type="gene ID" value="gene-AYBTSS11_LOCUS17421"/>
</dbReference>
<evidence type="ECO:0000313" key="5">
    <source>
        <dbReference type="EMBL" id="CAJ1957840.1"/>
    </source>
</evidence>
<feature type="domain" description="NB-ARC" evidence="4">
    <location>
        <begin position="116"/>
        <end position="197"/>
    </location>
</feature>
<keyword evidence="2" id="KW-0611">Plant defense</keyword>
<dbReference type="Gene3D" id="3.40.50.300">
    <property type="entry name" value="P-loop containing nucleotide triphosphate hydrolases"/>
    <property type="match status" value="1"/>
</dbReference>
<dbReference type="EMBL" id="OY731402">
    <property type="protein sequence ID" value="CAJ1957840.1"/>
    <property type="molecule type" value="Genomic_DNA"/>
</dbReference>
<accession>A0AA86T0K3</accession>
<evidence type="ECO:0000259" key="4">
    <source>
        <dbReference type="Pfam" id="PF00931"/>
    </source>
</evidence>
<evidence type="ECO:0000313" key="6">
    <source>
        <dbReference type="Proteomes" id="UP001189624"/>
    </source>
</evidence>
<dbReference type="InterPro" id="IPR002182">
    <property type="entry name" value="NB-ARC"/>
</dbReference>
<keyword evidence="1" id="KW-0547">Nucleotide-binding</keyword>
<dbReference type="Gene3D" id="1.10.8.430">
    <property type="entry name" value="Helical domain of apoptotic protease-activating factors"/>
    <property type="match status" value="1"/>
</dbReference>
<dbReference type="InterPro" id="IPR027417">
    <property type="entry name" value="P-loop_NTPase"/>
</dbReference>
<reference evidence="5" key="1">
    <citation type="submission" date="2023-10" db="EMBL/GenBank/DDBJ databases">
        <authorList>
            <person name="Domelevo Entfellner J.-B."/>
        </authorList>
    </citation>
    <scope>NUCLEOTIDE SEQUENCE</scope>
</reference>
<dbReference type="InterPro" id="IPR042197">
    <property type="entry name" value="Apaf_helical"/>
</dbReference>
<evidence type="ECO:0000256" key="2">
    <source>
        <dbReference type="ARBA" id="ARBA00022821"/>
    </source>
</evidence>
<name>A0AA86T0K3_9FABA</name>
<dbReference type="AlphaFoldDB" id="A0AA86T0K3"/>
<dbReference type="GO" id="GO:0005524">
    <property type="term" value="F:ATP binding"/>
    <property type="evidence" value="ECO:0007669"/>
    <property type="project" value="UniProtKB-KW"/>
</dbReference>
<dbReference type="PRINTS" id="PR00364">
    <property type="entry name" value="DISEASERSIST"/>
</dbReference>